<feature type="non-terminal residue" evidence="1">
    <location>
        <position position="1"/>
    </location>
</feature>
<dbReference type="EMBL" id="KN838742">
    <property type="protein sequence ID" value="KIJ95830.1"/>
    <property type="molecule type" value="Genomic_DNA"/>
</dbReference>
<dbReference type="HOGENOM" id="CLU_2564641_0_0_1"/>
<proteinExistence type="predicted"/>
<dbReference type="Proteomes" id="UP000054477">
    <property type="component" value="Unassembled WGS sequence"/>
</dbReference>
<evidence type="ECO:0000313" key="2">
    <source>
        <dbReference type="Proteomes" id="UP000054477"/>
    </source>
</evidence>
<accession>A0A0C9WUD4</accession>
<evidence type="ECO:0000313" key="1">
    <source>
        <dbReference type="EMBL" id="KIJ95830.1"/>
    </source>
</evidence>
<organism evidence="1 2">
    <name type="scientific">Laccaria amethystina LaAM-08-1</name>
    <dbReference type="NCBI Taxonomy" id="1095629"/>
    <lineage>
        <taxon>Eukaryota</taxon>
        <taxon>Fungi</taxon>
        <taxon>Dikarya</taxon>
        <taxon>Basidiomycota</taxon>
        <taxon>Agaricomycotina</taxon>
        <taxon>Agaricomycetes</taxon>
        <taxon>Agaricomycetidae</taxon>
        <taxon>Agaricales</taxon>
        <taxon>Agaricineae</taxon>
        <taxon>Hydnangiaceae</taxon>
        <taxon>Laccaria</taxon>
    </lineage>
</organism>
<reference evidence="1 2" key="1">
    <citation type="submission" date="2014-04" db="EMBL/GenBank/DDBJ databases">
        <authorList>
            <consortium name="DOE Joint Genome Institute"/>
            <person name="Kuo A."/>
            <person name="Kohler A."/>
            <person name="Nagy L.G."/>
            <person name="Floudas D."/>
            <person name="Copeland A."/>
            <person name="Barry K.W."/>
            <person name="Cichocki N."/>
            <person name="Veneault-Fourrey C."/>
            <person name="LaButti K."/>
            <person name="Lindquist E.A."/>
            <person name="Lipzen A."/>
            <person name="Lundell T."/>
            <person name="Morin E."/>
            <person name="Murat C."/>
            <person name="Sun H."/>
            <person name="Tunlid A."/>
            <person name="Henrissat B."/>
            <person name="Grigoriev I.V."/>
            <person name="Hibbett D.S."/>
            <person name="Martin F."/>
            <person name="Nordberg H.P."/>
            <person name="Cantor M.N."/>
            <person name="Hua S.X."/>
        </authorList>
    </citation>
    <scope>NUCLEOTIDE SEQUENCE [LARGE SCALE GENOMIC DNA]</scope>
    <source>
        <strain evidence="1 2">LaAM-08-1</strain>
    </source>
</reference>
<dbReference type="OrthoDB" id="2629491at2759"/>
<protein>
    <submittedName>
        <fullName evidence="1">Uncharacterized protein</fullName>
    </submittedName>
</protein>
<dbReference type="AlphaFoldDB" id="A0A0C9WUD4"/>
<reference evidence="2" key="2">
    <citation type="submission" date="2015-01" db="EMBL/GenBank/DDBJ databases">
        <title>Evolutionary Origins and Diversification of the Mycorrhizal Mutualists.</title>
        <authorList>
            <consortium name="DOE Joint Genome Institute"/>
            <consortium name="Mycorrhizal Genomics Consortium"/>
            <person name="Kohler A."/>
            <person name="Kuo A."/>
            <person name="Nagy L.G."/>
            <person name="Floudas D."/>
            <person name="Copeland A."/>
            <person name="Barry K.W."/>
            <person name="Cichocki N."/>
            <person name="Veneault-Fourrey C."/>
            <person name="LaButti K."/>
            <person name="Lindquist E.A."/>
            <person name="Lipzen A."/>
            <person name="Lundell T."/>
            <person name="Morin E."/>
            <person name="Murat C."/>
            <person name="Riley R."/>
            <person name="Ohm R."/>
            <person name="Sun H."/>
            <person name="Tunlid A."/>
            <person name="Henrissat B."/>
            <person name="Grigoriev I.V."/>
            <person name="Hibbett D.S."/>
            <person name="Martin F."/>
        </authorList>
    </citation>
    <scope>NUCLEOTIDE SEQUENCE [LARGE SCALE GENOMIC DNA]</scope>
    <source>
        <strain evidence="2">LaAM-08-1</strain>
    </source>
</reference>
<keyword evidence="2" id="KW-1185">Reference proteome</keyword>
<name>A0A0C9WUD4_9AGAR</name>
<sequence length="82" mass="9366">NGKFTVLPLRGIIYSGGFHFTSYIITPGKEVWYHDGMVTKRRCIKKGHLTDFTEDSLKTRVEKNSSGKSVEWQAVVVLYSKK</sequence>
<gene>
    <name evidence="1" type="ORF">K443DRAFT_108229</name>
</gene>